<keyword evidence="4" id="KW-0804">Transcription</keyword>
<keyword evidence="2" id="KW-0805">Transcription regulation</keyword>
<evidence type="ECO:0000313" key="8">
    <source>
        <dbReference type="EMBL" id="KAK2661990.1"/>
    </source>
</evidence>
<evidence type="ECO:0000256" key="3">
    <source>
        <dbReference type="ARBA" id="ARBA00023125"/>
    </source>
</evidence>
<dbReference type="InterPro" id="IPR044822">
    <property type="entry name" value="Myb_DNA-bind_4"/>
</dbReference>
<evidence type="ECO:0000256" key="6">
    <source>
        <dbReference type="SAM" id="MobiDB-lite"/>
    </source>
</evidence>
<dbReference type="GO" id="GO:0003677">
    <property type="term" value="F:DNA binding"/>
    <property type="evidence" value="ECO:0007669"/>
    <property type="project" value="UniProtKB-KW"/>
</dbReference>
<name>A0AAE0CSH4_9ROSI</name>
<dbReference type="GO" id="GO:0005634">
    <property type="term" value="C:nucleus"/>
    <property type="evidence" value="ECO:0007669"/>
    <property type="project" value="UniProtKB-SubCell"/>
</dbReference>
<accession>A0AAE0CSH4</accession>
<evidence type="ECO:0000256" key="4">
    <source>
        <dbReference type="ARBA" id="ARBA00023163"/>
    </source>
</evidence>
<organism evidence="8 9">
    <name type="scientific">Dipteronia dyeriana</name>
    <dbReference type="NCBI Taxonomy" id="168575"/>
    <lineage>
        <taxon>Eukaryota</taxon>
        <taxon>Viridiplantae</taxon>
        <taxon>Streptophyta</taxon>
        <taxon>Embryophyta</taxon>
        <taxon>Tracheophyta</taxon>
        <taxon>Spermatophyta</taxon>
        <taxon>Magnoliopsida</taxon>
        <taxon>eudicotyledons</taxon>
        <taxon>Gunneridae</taxon>
        <taxon>Pentapetalae</taxon>
        <taxon>rosids</taxon>
        <taxon>malvids</taxon>
        <taxon>Sapindales</taxon>
        <taxon>Sapindaceae</taxon>
        <taxon>Hippocastanoideae</taxon>
        <taxon>Acereae</taxon>
        <taxon>Dipteronia</taxon>
    </lineage>
</organism>
<dbReference type="EMBL" id="JANJYI010000001">
    <property type="protein sequence ID" value="KAK2661990.1"/>
    <property type="molecule type" value="Genomic_DNA"/>
</dbReference>
<evidence type="ECO:0000313" key="9">
    <source>
        <dbReference type="Proteomes" id="UP001280121"/>
    </source>
</evidence>
<keyword evidence="9" id="KW-1185">Reference proteome</keyword>
<sequence>MGKRQQGERGEEESRDLIQIRGELETGIKRNNNLWEIVSLRLTEKGHKRTPDQCKCEWKNLLNSYKQGKETSDPESGKLCPFFDELQEVFSERAKTMQMQFHSRLSYDEDDESGVNRSNCRKRKAESRDGAGENDGKACL</sequence>
<dbReference type="Gene3D" id="1.10.10.60">
    <property type="entry name" value="Homeodomain-like"/>
    <property type="match status" value="1"/>
</dbReference>
<dbReference type="PANTHER" id="PTHR21654">
    <property type="entry name" value="FI21293P1"/>
    <property type="match status" value="1"/>
</dbReference>
<dbReference type="Proteomes" id="UP001280121">
    <property type="component" value="Unassembled WGS sequence"/>
</dbReference>
<gene>
    <name evidence="8" type="ORF">Ddye_000564</name>
</gene>
<protein>
    <recommendedName>
        <fullName evidence="7">Myb-like domain-containing protein</fullName>
    </recommendedName>
</protein>
<dbReference type="InterPro" id="IPR001005">
    <property type="entry name" value="SANT/Myb"/>
</dbReference>
<feature type="compositionally biased region" description="Basic and acidic residues" evidence="6">
    <location>
        <begin position="126"/>
        <end position="140"/>
    </location>
</feature>
<dbReference type="PANTHER" id="PTHR21654:SF84">
    <property type="entry name" value="SI:DKEY-66I24.7"/>
    <property type="match status" value="1"/>
</dbReference>
<reference evidence="8" key="1">
    <citation type="journal article" date="2023" name="Plant J.">
        <title>Genome sequences and population genomics provide insights into the demographic history, inbreeding, and mutation load of two 'living fossil' tree species of Dipteronia.</title>
        <authorList>
            <person name="Feng Y."/>
            <person name="Comes H.P."/>
            <person name="Chen J."/>
            <person name="Zhu S."/>
            <person name="Lu R."/>
            <person name="Zhang X."/>
            <person name="Li P."/>
            <person name="Qiu J."/>
            <person name="Olsen K.M."/>
            <person name="Qiu Y."/>
        </authorList>
    </citation>
    <scope>NUCLEOTIDE SEQUENCE</scope>
    <source>
        <strain evidence="8">KIB01</strain>
    </source>
</reference>
<dbReference type="Pfam" id="PF13837">
    <property type="entry name" value="Myb_DNA-bind_4"/>
    <property type="match status" value="1"/>
</dbReference>
<dbReference type="AlphaFoldDB" id="A0AAE0CSH4"/>
<evidence type="ECO:0000256" key="2">
    <source>
        <dbReference type="ARBA" id="ARBA00023015"/>
    </source>
</evidence>
<evidence type="ECO:0000259" key="7">
    <source>
        <dbReference type="PROSITE" id="PS50090"/>
    </source>
</evidence>
<keyword evidence="5" id="KW-0539">Nucleus</keyword>
<feature type="region of interest" description="Disordered" evidence="6">
    <location>
        <begin position="104"/>
        <end position="140"/>
    </location>
</feature>
<keyword evidence="3" id="KW-0238">DNA-binding</keyword>
<comment type="caution">
    <text evidence="8">The sequence shown here is derived from an EMBL/GenBank/DDBJ whole genome shotgun (WGS) entry which is preliminary data.</text>
</comment>
<dbReference type="PROSITE" id="PS50090">
    <property type="entry name" value="MYB_LIKE"/>
    <property type="match status" value="1"/>
</dbReference>
<evidence type="ECO:0000256" key="5">
    <source>
        <dbReference type="ARBA" id="ARBA00023242"/>
    </source>
</evidence>
<dbReference type="GO" id="GO:0006355">
    <property type="term" value="P:regulation of DNA-templated transcription"/>
    <property type="evidence" value="ECO:0007669"/>
    <property type="project" value="UniProtKB-ARBA"/>
</dbReference>
<proteinExistence type="predicted"/>
<evidence type="ECO:0000256" key="1">
    <source>
        <dbReference type="ARBA" id="ARBA00004123"/>
    </source>
</evidence>
<feature type="domain" description="Myb-like" evidence="7">
    <location>
        <begin position="1"/>
        <end position="62"/>
    </location>
</feature>
<comment type="subcellular location">
    <subcellularLocation>
        <location evidence="1">Nucleus</location>
    </subcellularLocation>
</comment>